<evidence type="ECO:0000313" key="7">
    <source>
        <dbReference type="Proteomes" id="UP000292445"/>
    </source>
</evidence>
<keyword evidence="2" id="KW-0805">Transcription regulation</keyword>
<accession>A0A4Q7NGG7</accession>
<dbReference type="InterPro" id="IPR036390">
    <property type="entry name" value="WH_DNA-bd_sf"/>
</dbReference>
<gene>
    <name evidence="6" type="ORF">EV675_0026</name>
</gene>
<evidence type="ECO:0000256" key="4">
    <source>
        <dbReference type="ARBA" id="ARBA00023163"/>
    </source>
</evidence>
<evidence type="ECO:0000313" key="6">
    <source>
        <dbReference type="EMBL" id="RZS84024.1"/>
    </source>
</evidence>
<dbReference type="PROSITE" id="PS50931">
    <property type="entry name" value="HTH_LYSR"/>
    <property type="match status" value="1"/>
</dbReference>
<dbReference type="GO" id="GO:0003700">
    <property type="term" value="F:DNA-binding transcription factor activity"/>
    <property type="evidence" value="ECO:0007669"/>
    <property type="project" value="InterPro"/>
</dbReference>
<dbReference type="Proteomes" id="UP000292445">
    <property type="component" value="Unassembled WGS sequence"/>
</dbReference>
<reference evidence="6 7" key="1">
    <citation type="submission" date="2019-02" db="EMBL/GenBank/DDBJ databases">
        <title>Genomic Encyclopedia of Type Strains, Phase IV (KMG-IV): sequencing the most valuable type-strain genomes for metagenomic binning, comparative biology and taxonomic classification.</title>
        <authorList>
            <person name="Goeker M."/>
        </authorList>
    </citation>
    <scope>NUCLEOTIDE SEQUENCE [LARGE SCALE GENOMIC DNA]</scope>
    <source>
        <strain evidence="6 7">K24</strain>
    </source>
</reference>
<dbReference type="SUPFAM" id="SSF53850">
    <property type="entry name" value="Periplasmic binding protein-like II"/>
    <property type="match status" value="1"/>
</dbReference>
<evidence type="ECO:0000256" key="2">
    <source>
        <dbReference type="ARBA" id="ARBA00023015"/>
    </source>
</evidence>
<keyword evidence="3 6" id="KW-0238">DNA-binding</keyword>
<dbReference type="PANTHER" id="PTHR30419">
    <property type="entry name" value="HTH-TYPE TRANSCRIPTIONAL REGULATOR YBHD"/>
    <property type="match status" value="1"/>
</dbReference>
<dbReference type="Pfam" id="PF00126">
    <property type="entry name" value="HTH_1"/>
    <property type="match status" value="1"/>
</dbReference>
<dbReference type="SUPFAM" id="SSF46785">
    <property type="entry name" value="Winged helix' DNA-binding domain"/>
    <property type="match status" value="1"/>
</dbReference>
<dbReference type="EMBL" id="SGXC01000001">
    <property type="protein sequence ID" value="RZS84024.1"/>
    <property type="molecule type" value="Genomic_DNA"/>
</dbReference>
<dbReference type="Gene3D" id="3.40.190.290">
    <property type="match status" value="1"/>
</dbReference>
<dbReference type="InterPro" id="IPR000847">
    <property type="entry name" value="LysR_HTH_N"/>
</dbReference>
<dbReference type="GO" id="GO:0003677">
    <property type="term" value="F:DNA binding"/>
    <property type="evidence" value="ECO:0007669"/>
    <property type="project" value="UniProtKB-KW"/>
</dbReference>
<dbReference type="Gene3D" id="1.10.10.10">
    <property type="entry name" value="Winged helix-like DNA-binding domain superfamily/Winged helix DNA-binding domain"/>
    <property type="match status" value="1"/>
</dbReference>
<evidence type="ECO:0000256" key="1">
    <source>
        <dbReference type="ARBA" id="ARBA00009437"/>
    </source>
</evidence>
<organism evidence="6 7">
    <name type="scientific">Pigmentiphaga kullae</name>
    <dbReference type="NCBI Taxonomy" id="151784"/>
    <lineage>
        <taxon>Bacteria</taxon>
        <taxon>Pseudomonadati</taxon>
        <taxon>Pseudomonadota</taxon>
        <taxon>Betaproteobacteria</taxon>
        <taxon>Burkholderiales</taxon>
        <taxon>Alcaligenaceae</taxon>
        <taxon>Pigmentiphaga</taxon>
    </lineage>
</organism>
<dbReference type="GO" id="GO:0005829">
    <property type="term" value="C:cytosol"/>
    <property type="evidence" value="ECO:0007669"/>
    <property type="project" value="TreeGrafter"/>
</dbReference>
<feature type="domain" description="HTH lysR-type" evidence="5">
    <location>
        <begin position="1"/>
        <end position="58"/>
    </location>
</feature>
<comment type="caution">
    <text evidence="6">The sequence shown here is derived from an EMBL/GenBank/DDBJ whole genome shotgun (WGS) entry which is preliminary data.</text>
</comment>
<proteinExistence type="inferred from homology"/>
<dbReference type="OrthoDB" id="8629427at2"/>
<name>A0A4Q7NGG7_9BURK</name>
<dbReference type="PANTHER" id="PTHR30419:SF8">
    <property type="entry name" value="NITROGEN ASSIMILATION TRANSCRIPTIONAL ACTIVATOR-RELATED"/>
    <property type="match status" value="1"/>
</dbReference>
<keyword evidence="4" id="KW-0804">Transcription</keyword>
<dbReference type="AlphaFoldDB" id="A0A4Q7NGG7"/>
<dbReference type="InterPro" id="IPR050950">
    <property type="entry name" value="HTH-type_LysR_regulators"/>
</dbReference>
<protein>
    <submittedName>
        <fullName evidence="6">DNA-binding transcriptional LysR family regulator</fullName>
    </submittedName>
</protein>
<evidence type="ECO:0000256" key="3">
    <source>
        <dbReference type="ARBA" id="ARBA00023125"/>
    </source>
</evidence>
<sequence length="311" mass="33924">MRLQQLQLLLVLAQTGSLRASAEMLHVSQPALTKSLRQLEDEFGTTLVLRTAKGVRLAPAGEMLAARAATVMRELGRAREEIAWHTEHAQASVTVGLSPGGAILLGPGALARFRARWPQVRIRLVDTLYPRMFAQLRAGELDLAIGPLPVEGARRDLAIHPIFTSRNLIAARRGHPLADRTRLADLVQAAWVLTGPAGGPGDPRRMDFESRGLPAPDVRLECESFSTLLAILPDLDILGVVPEGFFQRHGPAMNLVALPIADDLPATTIHLVARADAPLTVPAQRLYEAFEQEARGLRADVQPARVRRRRA</sequence>
<dbReference type="InterPro" id="IPR005119">
    <property type="entry name" value="LysR_subst-bd"/>
</dbReference>
<dbReference type="InterPro" id="IPR036388">
    <property type="entry name" value="WH-like_DNA-bd_sf"/>
</dbReference>
<comment type="similarity">
    <text evidence="1">Belongs to the LysR transcriptional regulatory family.</text>
</comment>
<evidence type="ECO:0000259" key="5">
    <source>
        <dbReference type="PROSITE" id="PS50931"/>
    </source>
</evidence>
<dbReference type="RefSeq" id="WP_130355424.1">
    <property type="nucleotide sequence ID" value="NZ_SGXC01000001.1"/>
</dbReference>
<keyword evidence="7" id="KW-1185">Reference proteome</keyword>
<dbReference type="PRINTS" id="PR00039">
    <property type="entry name" value="HTHLYSR"/>
</dbReference>
<dbReference type="Pfam" id="PF03466">
    <property type="entry name" value="LysR_substrate"/>
    <property type="match status" value="1"/>
</dbReference>